<sequence>YFSPYGDSPYLSFTSIVIVSNLTIKII</sequence>
<keyword evidence="2" id="KW-1185">Reference proteome</keyword>
<feature type="non-terminal residue" evidence="1">
    <location>
        <position position="1"/>
    </location>
</feature>
<proteinExistence type="predicted"/>
<protein>
    <submittedName>
        <fullName evidence="1">Uncharacterized protein</fullName>
    </submittedName>
</protein>
<organism evidence="1 2">
    <name type="scientific">Trifolium medium</name>
    <dbReference type="NCBI Taxonomy" id="97028"/>
    <lineage>
        <taxon>Eukaryota</taxon>
        <taxon>Viridiplantae</taxon>
        <taxon>Streptophyta</taxon>
        <taxon>Embryophyta</taxon>
        <taxon>Tracheophyta</taxon>
        <taxon>Spermatophyta</taxon>
        <taxon>Magnoliopsida</taxon>
        <taxon>eudicotyledons</taxon>
        <taxon>Gunneridae</taxon>
        <taxon>Pentapetalae</taxon>
        <taxon>rosids</taxon>
        <taxon>fabids</taxon>
        <taxon>Fabales</taxon>
        <taxon>Fabaceae</taxon>
        <taxon>Papilionoideae</taxon>
        <taxon>50 kb inversion clade</taxon>
        <taxon>NPAAA clade</taxon>
        <taxon>Hologalegina</taxon>
        <taxon>IRL clade</taxon>
        <taxon>Trifolieae</taxon>
        <taxon>Trifolium</taxon>
    </lineage>
</organism>
<dbReference type="AlphaFoldDB" id="A0A392UAQ3"/>
<dbReference type="Proteomes" id="UP000265520">
    <property type="component" value="Unassembled WGS sequence"/>
</dbReference>
<name>A0A392UAQ3_9FABA</name>
<evidence type="ECO:0000313" key="1">
    <source>
        <dbReference type="EMBL" id="MCI70472.1"/>
    </source>
</evidence>
<reference evidence="1 2" key="1">
    <citation type="journal article" date="2018" name="Front. Plant Sci.">
        <title>Red Clover (Trifolium pratense) and Zigzag Clover (T. medium) - A Picture of Genomic Similarities and Differences.</title>
        <authorList>
            <person name="Dluhosova J."/>
            <person name="Istvanek J."/>
            <person name="Nedelnik J."/>
            <person name="Repkova J."/>
        </authorList>
    </citation>
    <scope>NUCLEOTIDE SEQUENCE [LARGE SCALE GENOMIC DNA]</scope>
    <source>
        <strain evidence="2">cv. 10/8</strain>
        <tissue evidence="1">Leaf</tissue>
    </source>
</reference>
<accession>A0A392UAQ3</accession>
<evidence type="ECO:0000313" key="2">
    <source>
        <dbReference type="Proteomes" id="UP000265520"/>
    </source>
</evidence>
<comment type="caution">
    <text evidence="1">The sequence shown here is derived from an EMBL/GenBank/DDBJ whole genome shotgun (WGS) entry which is preliminary data.</text>
</comment>
<dbReference type="EMBL" id="LXQA010776669">
    <property type="protein sequence ID" value="MCI70472.1"/>
    <property type="molecule type" value="Genomic_DNA"/>
</dbReference>